<evidence type="ECO:0000256" key="1">
    <source>
        <dbReference type="SAM" id="MobiDB-lite"/>
    </source>
</evidence>
<comment type="caution">
    <text evidence="2">The sequence shown here is derived from an EMBL/GenBank/DDBJ whole genome shotgun (WGS) entry which is preliminary data.</text>
</comment>
<feature type="compositionally biased region" description="Low complexity" evidence="1">
    <location>
        <begin position="587"/>
        <end position="598"/>
    </location>
</feature>
<feature type="compositionally biased region" description="Basic and acidic residues" evidence="1">
    <location>
        <begin position="330"/>
        <end position="339"/>
    </location>
</feature>
<accession>A0A8S3Z751</accession>
<feature type="compositionally biased region" description="Basic and acidic residues" evidence="1">
    <location>
        <begin position="397"/>
        <end position="411"/>
    </location>
</feature>
<proteinExistence type="predicted"/>
<feature type="compositionally biased region" description="Basic and acidic residues" evidence="1">
    <location>
        <begin position="528"/>
        <end position="541"/>
    </location>
</feature>
<feature type="region of interest" description="Disordered" evidence="1">
    <location>
        <begin position="573"/>
        <end position="611"/>
    </location>
</feature>
<protein>
    <submittedName>
        <fullName evidence="2">Uncharacterized protein</fullName>
    </submittedName>
</protein>
<feature type="compositionally biased region" description="Acidic residues" evidence="1">
    <location>
        <begin position="245"/>
        <end position="255"/>
    </location>
</feature>
<feature type="region of interest" description="Disordered" evidence="1">
    <location>
        <begin position="66"/>
        <end position="85"/>
    </location>
</feature>
<reference evidence="2" key="1">
    <citation type="submission" date="2021-04" db="EMBL/GenBank/DDBJ databases">
        <authorList>
            <consortium name="Molecular Ecology Group"/>
        </authorList>
    </citation>
    <scope>NUCLEOTIDE SEQUENCE</scope>
</reference>
<feature type="region of interest" description="Disordered" evidence="1">
    <location>
        <begin position="1"/>
        <end position="31"/>
    </location>
</feature>
<dbReference type="EMBL" id="CAJHNH020001632">
    <property type="protein sequence ID" value="CAG5123845.1"/>
    <property type="molecule type" value="Genomic_DNA"/>
</dbReference>
<feature type="compositionally biased region" description="Basic and acidic residues" evidence="1">
    <location>
        <begin position="488"/>
        <end position="497"/>
    </location>
</feature>
<feature type="compositionally biased region" description="Basic and acidic residues" evidence="1">
    <location>
        <begin position="155"/>
        <end position="173"/>
    </location>
</feature>
<sequence>MIEREDLESEAGLSDHFGSSPDTNVQQSPGISNLRFFGRGAERDDASISSSLAEFEKLEKAIPISSSLSSIERGDGEKDSFGGSYDERKFVGFRKLKEGEETTSIASSLAEFEQLEQALVVSGSASSVEKHTPESKSSGGSGENTSNSVASSLADFERFEQECQGDSDEKKSSVESSSRPSEASSCTSLNEFERLEREIAVAAELEVEAQKIVSILESGVLMECAKFGSVDFSEVDGADGKEKDSVDDDGQEEIDHDSLSEEARLGHEEDADSLDGESSEVTEMASSVVFTGPDLAVCQPVPADFDTDSLQGEALMQLSSDSLVLEQRLKSSDSTKFDTDSLFGQDEGMVQSGDSLELGGQSSGGQSSGGRSSEKLEDKNIPGDDLMQTSADSLEFDNSKEEAKESEEKDQLQQQQDDSVMMVSVESAAWSMGSSGGTGQSMSESHTDSSHSHDIMQVSTDSDILKSGARPEKISVLSEQLFASDRAAAKEGHEVQQQRHQWHQAESVSVVQHVTSSSSHQHQSLSESKTRPKRESPKFAEYEEPEKEGSLYLAKGPYQESKKVYTMAEWEAMKQARREKQETETKSSALSSSSPELSQESDRDEKQTPPS</sequence>
<organism evidence="2 3">
    <name type="scientific">Candidula unifasciata</name>
    <dbReference type="NCBI Taxonomy" id="100452"/>
    <lineage>
        <taxon>Eukaryota</taxon>
        <taxon>Metazoa</taxon>
        <taxon>Spiralia</taxon>
        <taxon>Lophotrochozoa</taxon>
        <taxon>Mollusca</taxon>
        <taxon>Gastropoda</taxon>
        <taxon>Heterobranchia</taxon>
        <taxon>Euthyneura</taxon>
        <taxon>Panpulmonata</taxon>
        <taxon>Eupulmonata</taxon>
        <taxon>Stylommatophora</taxon>
        <taxon>Helicina</taxon>
        <taxon>Helicoidea</taxon>
        <taxon>Geomitridae</taxon>
        <taxon>Candidula</taxon>
    </lineage>
</organism>
<keyword evidence="3" id="KW-1185">Reference proteome</keyword>
<dbReference type="AlphaFoldDB" id="A0A8S3Z751"/>
<evidence type="ECO:0000313" key="3">
    <source>
        <dbReference type="Proteomes" id="UP000678393"/>
    </source>
</evidence>
<name>A0A8S3Z751_9EUPU</name>
<dbReference type="OrthoDB" id="6163107at2759"/>
<evidence type="ECO:0000313" key="2">
    <source>
        <dbReference type="EMBL" id="CAG5123845.1"/>
    </source>
</evidence>
<feature type="region of interest" description="Disordered" evidence="1">
    <location>
        <begin position="233"/>
        <end position="286"/>
    </location>
</feature>
<feature type="region of interest" description="Disordered" evidence="1">
    <location>
        <begin position="123"/>
        <end position="190"/>
    </location>
</feature>
<feature type="compositionally biased region" description="Low complexity" evidence="1">
    <location>
        <begin position="412"/>
        <end position="425"/>
    </location>
</feature>
<feature type="compositionally biased region" description="Basic and acidic residues" evidence="1">
    <location>
        <begin position="372"/>
        <end position="382"/>
    </location>
</feature>
<feature type="compositionally biased region" description="Polar residues" evidence="1">
    <location>
        <begin position="20"/>
        <end position="31"/>
    </location>
</feature>
<feature type="compositionally biased region" description="Basic and acidic residues" evidence="1">
    <location>
        <begin position="600"/>
        <end position="611"/>
    </location>
</feature>
<feature type="region of interest" description="Disordered" evidence="1">
    <location>
        <begin position="488"/>
        <end position="558"/>
    </location>
</feature>
<feature type="non-terminal residue" evidence="2">
    <location>
        <position position="611"/>
    </location>
</feature>
<feature type="region of interest" description="Disordered" evidence="1">
    <location>
        <begin position="330"/>
        <end position="467"/>
    </location>
</feature>
<gene>
    <name evidence="2" type="ORF">CUNI_LOCUS9403</name>
</gene>
<feature type="compositionally biased region" description="Acidic residues" evidence="1">
    <location>
        <begin position="269"/>
        <end position="280"/>
    </location>
</feature>
<feature type="compositionally biased region" description="Low complexity" evidence="1">
    <location>
        <begin position="174"/>
        <end position="188"/>
    </location>
</feature>
<feature type="compositionally biased region" description="Low complexity" evidence="1">
    <location>
        <begin position="507"/>
        <end position="527"/>
    </location>
</feature>
<feature type="compositionally biased region" description="Basic and acidic residues" evidence="1">
    <location>
        <begin position="72"/>
        <end position="85"/>
    </location>
</feature>
<feature type="compositionally biased region" description="Basic and acidic residues" evidence="1">
    <location>
        <begin position="573"/>
        <end position="585"/>
    </location>
</feature>
<feature type="compositionally biased region" description="Basic and acidic residues" evidence="1">
    <location>
        <begin position="445"/>
        <end position="454"/>
    </location>
</feature>
<feature type="compositionally biased region" description="Low complexity" evidence="1">
    <location>
        <begin position="135"/>
        <end position="148"/>
    </location>
</feature>
<feature type="compositionally biased region" description="Basic and acidic residues" evidence="1">
    <location>
        <begin position="256"/>
        <end position="268"/>
    </location>
</feature>
<dbReference type="Proteomes" id="UP000678393">
    <property type="component" value="Unassembled WGS sequence"/>
</dbReference>